<sequence length="357" mass="38975">MVPELLLHVIRRQDGLVTRQQALAAGMSLDAWKHATRPGGRWRRVVRAVYATFTGPLGDIHRLRAAILHAGPDAAITGAWACWMHGLRYGPARSELILVSVPQRRRVGSNGFVVVTRHARADLDHDSWIDTEAAGDLGVSIAMSYQAPDGLAGTARPGVIPMLPTALAVVDTITRPRLLPAGWSATCAHDDGCPACRGGRSHAADALRNVRALMCEAVQRDACTVDGLRRALDQAGRRHTALARRVLDDLDIGCRSAPECELRDLIRTSSILPEPLWNRPLPGARGIYPDACWPEARLVIEVDSRSFHGFGDAPGRTERRRAEYARLGWRVLPVTPQRIRQDPAGLLAEIEAAYQAA</sequence>
<dbReference type="Proteomes" id="UP000475214">
    <property type="component" value="Unassembled WGS sequence"/>
</dbReference>
<name>A0A6L9RZH2_9ACTN</name>
<keyword evidence="2" id="KW-1185">Reference proteome</keyword>
<evidence type="ECO:0000313" key="2">
    <source>
        <dbReference type="Proteomes" id="UP000475214"/>
    </source>
</evidence>
<dbReference type="InterPro" id="IPR011335">
    <property type="entry name" value="Restrct_endonuc-II-like"/>
</dbReference>
<evidence type="ECO:0000313" key="1">
    <source>
        <dbReference type="EMBL" id="NED98554.1"/>
    </source>
</evidence>
<dbReference type="EMBL" id="JAAGOA010000001">
    <property type="protein sequence ID" value="NED98554.1"/>
    <property type="molecule type" value="Genomic_DNA"/>
</dbReference>
<proteinExistence type="predicted"/>
<gene>
    <name evidence="1" type="ORF">G1H10_00040</name>
</gene>
<organism evidence="1 2">
    <name type="scientific">Phytoactinopolyspora halotolerans</name>
    <dbReference type="NCBI Taxonomy" id="1981512"/>
    <lineage>
        <taxon>Bacteria</taxon>
        <taxon>Bacillati</taxon>
        <taxon>Actinomycetota</taxon>
        <taxon>Actinomycetes</taxon>
        <taxon>Jiangellales</taxon>
        <taxon>Jiangellaceae</taxon>
        <taxon>Phytoactinopolyspora</taxon>
    </lineage>
</organism>
<accession>A0A6L9RZH2</accession>
<dbReference type="RefSeq" id="WP_163730924.1">
    <property type="nucleotide sequence ID" value="NZ_JAAGOA010000001.1"/>
</dbReference>
<evidence type="ECO:0008006" key="3">
    <source>
        <dbReference type="Google" id="ProtNLM"/>
    </source>
</evidence>
<dbReference type="SUPFAM" id="SSF52980">
    <property type="entry name" value="Restriction endonuclease-like"/>
    <property type="match status" value="1"/>
</dbReference>
<comment type="caution">
    <text evidence="1">The sequence shown here is derived from an EMBL/GenBank/DDBJ whole genome shotgun (WGS) entry which is preliminary data.</text>
</comment>
<dbReference type="AlphaFoldDB" id="A0A6L9RZH2"/>
<protein>
    <recommendedName>
        <fullName evidence="3">DUF559 domain-containing protein</fullName>
    </recommendedName>
</protein>
<reference evidence="1 2" key="1">
    <citation type="submission" date="2020-02" db="EMBL/GenBank/DDBJ databases">
        <authorList>
            <person name="Li X.-J."/>
            <person name="Han X.-M."/>
        </authorList>
    </citation>
    <scope>NUCLEOTIDE SEQUENCE [LARGE SCALE GENOMIC DNA]</scope>
    <source>
        <strain evidence="1 2">CCTCC AB 2017055</strain>
    </source>
</reference>